<sequence>MPQQKVRNHTTVACIRCRRKRKKCNVLSGENKCTDCNDQNLPCIFIPGNKRGRKSTDKVCQNAHITNHFPPSIHDERMSNNDQNITSFPNSFSANHTTVTNINTYETTETTKTTENFQNIQPSSNFHDQIIPNNDQNISSFSTNDSNGSFYHETPHPYINPYDEATEAPQNCKFVVICLNHFRQSDCIHSFFSRLAD</sequence>
<gene>
    <name evidence="1" type="ORF">SPELUC_LOCUS10777</name>
</gene>
<evidence type="ECO:0000313" key="2">
    <source>
        <dbReference type="Proteomes" id="UP000789366"/>
    </source>
</evidence>
<protein>
    <submittedName>
        <fullName evidence="1">4615_t:CDS:1</fullName>
    </submittedName>
</protein>
<dbReference type="EMBL" id="CAJVPW010020991">
    <property type="protein sequence ID" value="CAG8691471.1"/>
    <property type="molecule type" value="Genomic_DNA"/>
</dbReference>
<reference evidence="1" key="1">
    <citation type="submission" date="2021-06" db="EMBL/GenBank/DDBJ databases">
        <authorList>
            <person name="Kallberg Y."/>
            <person name="Tangrot J."/>
            <person name="Rosling A."/>
        </authorList>
    </citation>
    <scope>NUCLEOTIDE SEQUENCE</scope>
    <source>
        <strain evidence="1">28 12/20/2015</strain>
    </source>
</reference>
<comment type="caution">
    <text evidence="1">The sequence shown here is derived from an EMBL/GenBank/DDBJ whole genome shotgun (WGS) entry which is preliminary data.</text>
</comment>
<organism evidence="1 2">
    <name type="scientific">Cetraspora pellucida</name>
    <dbReference type="NCBI Taxonomy" id="1433469"/>
    <lineage>
        <taxon>Eukaryota</taxon>
        <taxon>Fungi</taxon>
        <taxon>Fungi incertae sedis</taxon>
        <taxon>Mucoromycota</taxon>
        <taxon>Glomeromycotina</taxon>
        <taxon>Glomeromycetes</taxon>
        <taxon>Diversisporales</taxon>
        <taxon>Gigasporaceae</taxon>
        <taxon>Cetraspora</taxon>
    </lineage>
</organism>
<name>A0ACA9P5G7_9GLOM</name>
<evidence type="ECO:0000313" key="1">
    <source>
        <dbReference type="EMBL" id="CAG8691471.1"/>
    </source>
</evidence>
<dbReference type="Proteomes" id="UP000789366">
    <property type="component" value="Unassembled WGS sequence"/>
</dbReference>
<keyword evidence="2" id="KW-1185">Reference proteome</keyword>
<accession>A0ACA9P5G7</accession>
<proteinExistence type="predicted"/>